<name>A0A3P6FT76_BRAOL</name>
<dbReference type="InterPro" id="IPR015915">
    <property type="entry name" value="Kelch-typ_b-propeller"/>
</dbReference>
<dbReference type="PANTHER" id="PTHR24414">
    <property type="entry name" value="F-BOX/KELCH-REPEAT PROTEIN SKIP4"/>
    <property type="match status" value="1"/>
</dbReference>
<evidence type="ECO:0000256" key="1">
    <source>
        <dbReference type="SAM" id="MobiDB-lite"/>
    </source>
</evidence>
<feature type="compositionally biased region" description="Basic and acidic residues" evidence="1">
    <location>
        <begin position="1"/>
        <end position="10"/>
    </location>
</feature>
<dbReference type="Gene3D" id="2.120.10.80">
    <property type="entry name" value="Kelch-type beta propeller"/>
    <property type="match status" value="1"/>
</dbReference>
<protein>
    <recommendedName>
        <fullName evidence="2">FKB95-like N-terminal Kelch domain-containing protein</fullName>
    </recommendedName>
</protein>
<dbReference type="InterPro" id="IPR057499">
    <property type="entry name" value="Kelch_FKB95"/>
</dbReference>
<evidence type="ECO:0000259" key="2">
    <source>
        <dbReference type="Pfam" id="PF25210"/>
    </source>
</evidence>
<sequence>MASTGEEGRKQQFASAADGNAPLKYPSFKSPPKPSLTDTVIDVSPEEEEETAFPLGEEDRPLVQDVCTISVLPDEGNTVPPQCTSQFTLLSFVKALLPSKNQMFIDAQLNCQKTQNRINVLLGGTDSYQSCVVDINVEKGNGGEAHDGGVVGNVKSESVIKLSPRDAMMHQPTGGEDTSVPLHLILGKSSSCFPSYDLAVSCLALVSRSDHAALFLVSKRIGTLVASPELYKARSLLGRTEEFLYVCLSTKPKSTPSWFILRREKIQTATTTRLIPIPSFPSQPQTFSSFVALDWGIYVIGGFKNTDVRTPDVLLLDCRNNTWRELPPMAVGRAAAAAGVVGGKIYVFGGCEEVDSSNWAEVFDPKTNTWETLAPMQDRNEGDNVIRDTLVMDEKLHAVEFWSGGCSLQYSPREGEWERKKRSEIKSYYCVVENLLYGCDEVGNVFWRESEELEWKKVKGLEALQRVFSGSSRFRKRLSVRGLSSFGANIVVFWVSRRGDVWCAEISLKRREEEGEIWGAIEWSDAIIAFNHNIFTLVPVEVLYSATINL</sequence>
<dbReference type="EMBL" id="LR031878">
    <property type="protein sequence ID" value="VDD47702.1"/>
    <property type="molecule type" value="Genomic_DNA"/>
</dbReference>
<dbReference type="InterPro" id="IPR050354">
    <property type="entry name" value="F-box/kelch-repeat_ARATH"/>
</dbReference>
<dbReference type="CDD" id="cd22152">
    <property type="entry name" value="F-box_AtAFR-like"/>
    <property type="match status" value="1"/>
</dbReference>
<feature type="domain" description="FKB95-like N-terminal Kelch" evidence="2">
    <location>
        <begin position="258"/>
        <end position="527"/>
    </location>
</feature>
<evidence type="ECO:0000313" key="3">
    <source>
        <dbReference type="EMBL" id="VDD47702.1"/>
    </source>
</evidence>
<dbReference type="InterPro" id="IPR006652">
    <property type="entry name" value="Kelch_1"/>
</dbReference>
<dbReference type="AlphaFoldDB" id="A0A3P6FT76"/>
<accession>A0A3P6FT76</accession>
<dbReference type="Pfam" id="PF25210">
    <property type="entry name" value="Kelch_FKB95"/>
    <property type="match status" value="1"/>
</dbReference>
<gene>
    <name evidence="3" type="ORF">BOLC1T00091H</name>
</gene>
<organism evidence="3">
    <name type="scientific">Brassica oleracea</name>
    <name type="common">Wild cabbage</name>
    <dbReference type="NCBI Taxonomy" id="3712"/>
    <lineage>
        <taxon>Eukaryota</taxon>
        <taxon>Viridiplantae</taxon>
        <taxon>Streptophyta</taxon>
        <taxon>Embryophyta</taxon>
        <taxon>Tracheophyta</taxon>
        <taxon>Spermatophyta</taxon>
        <taxon>Magnoliopsida</taxon>
        <taxon>eudicotyledons</taxon>
        <taxon>Gunneridae</taxon>
        <taxon>Pentapetalae</taxon>
        <taxon>rosids</taxon>
        <taxon>malvids</taxon>
        <taxon>Brassicales</taxon>
        <taxon>Brassicaceae</taxon>
        <taxon>Brassiceae</taxon>
        <taxon>Brassica</taxon>
    </lineage>
</organism>
<proteinExistence type="predicted"/>
<dbReference type="SMART" id="SM00612">
    <property type="entry name" value="Kelch"/>
    <property type="match status" value="2"/>
</dbReference>
<feature type="region of interest" description="Disordered" evidence="1">
    <location>
        <begin position="1"/>
        <end position="39"/>
    </location>
</feature>
<dbReference type="SUPFAM" id="SSF117281">
    <property type="entry name" value="Kelch motif"/>
    <property type="match status" value="1"/>
</dbReference>
<reference evidence="3" key="1">
    <citation type="submission" date="2018-11" db="EMBL/GenBank/DDBJ databases">
        <authorList>
            <consortium name="Genoscope - CEA"/>
            <person name="William W."/>
        </authorList>
    </citation>
    <scope>NUCLEOTIDE SEQUENCE</scope>
</reference>
<dbReference type="PANTHER" id="PTHR24414:SF178">
    <property type="entry name" value="F-BOX DOMAIN-CONTAINING PROTEIN"/>
    <property type="match status" value="1"/>
</dbReference>